<gene>
    <name evidence="1" type="ORF">CALMAC_LOCUS109</name>
</gene>
<protein>
    <submittedName>
        <fullName evidence="1">Uncharacterized protein</fullName>
    </submittedName>
</protein>
<dbReference type="AlphaFoldDB" id="A0A653BDS3"/>
<dbReference type="EMBL" id="CAACVG010000144">
    <property type="protein sequence ID" value="VEN33623.1"/>
    <property type="molecule type" value="Genomic_DNA"/>
</dbReference>
<proteinExistence type="predicted"/>
<evidence type="ECO:0000313" key="2">
    <source>
        <dbReference type="Proteomes" id="UP000410492"/>
    </source>
</evidence>
<reference evidence="1 2" key="1">
    <citation type="submission" date="2019-01" db="EMBL/GenBank/DDBJ databases">
        <authorList>
            <person name="Sayadi A."/>
        </authorList>
    </citation>
    <scope>NUCLEOTIDE SEQUENCE [LARGE SCALE GENOMIC DNA]</scope>
</reference>
<dbReference type="Proteomes" id="UP000410492">
    <property type="component" value="Unassembled WGS sequence"/>
</dbReference>
<name>A0A653BDS3_CALMS</name>
<keyword evidence="2" id="KW-1185">Reference proteome</keyword>
<accession>A0A653BDS3</accession>
<evidence type="ECO:0000313" key="1">
    <source>
        <dbReference type="EMBL" id="VEN33623.1"/>
    </source>
</evidence>
<organism evidence="1 2">
    <name type="scientific">Callosobruchus maculatus</name>
    <name type="common">Southern cowpea weevil</name>
    <name type="synonym">Pulse bruchid</name>
    <dbReference type="NCBI Taxonomy" id="64391"/>
    <lineage>
        <taxon>Eukaryota</taxon>
        <taxon>Metazoa</taxon>
        <taxon>Ecdysozoa</taxon>
        <taxon>Arthropoda</taxon>
        <taxon>Hexapoda</taxon>
        <taxon>Insecta</taxon>
        <taxon>Pterygota</taxon>
        <taxon>Neoptera</taxon>
        <taxon>Endopterygota</taxon>
        <taxon>Coleoptera</taxon>
        <taxon>Polyphaga</taxon>
        <taxon>Cucujiformia</taxon>
        <taxon>Chrysomeloidea</taxon>
        <taxon>Chrysomelidae</taxon>
        <taxon>Bruchinae</taxon>
        <taxon>Bruchini</taxon>
        <taxon>Callosobruchus</taxon>
    </lineage>
</organism>
<sequence length="71" mass="8254">MGGIRNSQHSPPRLHFKSIYASSICLFNSPRMNQRHFGSFSDVMVTPYFSNFRNVISTQYFSKLCHAHRCL</sequence>